<feature type="signal peptide" evidence="5">
    <location>
        <begin position="1"/>
        <end position="28"/>
    </location>
</feature>
<dbReference type="PIRSF" id="PIRSF002741">
    <property type="entry name" value="MppA"/>
    <property type="match status" value="1"/>
</dbReference>
<feature type="domain" description="Solute-binding protein family 5" evidence="6">
    <location>
        <begin position="79"/>
        <end position="457"/>
    </location>
</feature>
<dbReference type="GO" id="GO:0043190">
    <property type="term" value="C:ATP-binding cassette (ABC) transporter complex"/>
    <property type="evidence" value="ECO:0007669"/>
    <property type="project" value="InterPro"/>
</dbReference>
<dbReference type="PANTHER" id="PTHR30290">
    <property type="entry name" value="PERIPLASMIC BINDING COMPONENT OF ABC TRANSPORTER"/>
    <property type="match status" value="1"/>
</dbReference>
<dbReference type="Pfam" id="PF00496">
    <property type="entry name" value="SBP_bac_5"/>
    <property type="match status" value="1"/>
</dbReference>
<dbReference type="FunFam" id="3.90.76.10:FF:000001">
    <property type="entry name" value="Oligopeptide ABC transporter substrate-binding protein"/>
    <property type="match status" value="1"/>
</dbReference>
<dbReference type="InterPro" id="IPR039424">
    <property type="entry name" value="SBP_5"/>
</dbReference>
<dbReference type="InterPro" id="IPR030678">
    <property type="entry name" value="Peptide/Ni-bd"/>
</dbReference>
<feature type="chain" id="PRO_5040994497" evidence="5">
    <location>
        <begin position="29"/>
        <end position="543"/>
    </location>
</feature>
<dbReference type="AlphaFoldDB" id="A0A9X1XQM4"/>
<evidence type="ECO:0000313" key="7">
    <source>
        <dbReference type="EMBL" id="MCK6263769.1"/>
    </source>
</evidence>
<dbReference type="Gene3D" id="3.10.105.10">
    <property type="entry name" value="Dipeptide-binding Protein, Domain 3"/>
    <property type="match status" value="1"/>
</dbReference>
<keyword evidence="4 5" id="KW-0732">Signal</keyword>
<accession>A0A9X1XQM4</accession>
<dbReference type="PANTHER" id="PTHR30290:SF10">
    <property type="entry name" value="PERIPLASMIC OLIGOPEPTIDE-BINDING PROTEIN-RELATED"/>
    <property type="match status" value="1"/>
</dbReference>
<dbReference type="EMBL" id="JAJHVV010000006">
    <property type="protein sequence ID" value="MCK6263769.1"/>
    <property type="molecule type" value="Genomic_DNA"/>
</dbReference>
<dbReference type="Gene3D" id="3.90.76.10">
    <property type="entry name" value="Dipeptide-binding Protein, Domain 1"/>
    <property type="match status" value="1"/>
</dbReference>
<dbReference type="GO" id="GO:0015833">
    <property type="term" value="P:peptide transport"/>
    <property type="evidence" value="ECO:0007669"/>
    <property type="project" value="TreeGrafter"/>
</dbReference>
<evidence type="ECO:0000313" key="8">
    <source>
        <dbReference type="Proteomes" id="UP001139559"/>
    </source>
</evidence>
<name>A0A9X1XQM4_9VIBR</name>
<sequence>MHVPQGTANKVITFILCLSFLAGPSAIAANRLADIQTLIKGNGVEVASIDPHKTQGVAESNVIRDVLEGLVIQDRFGNIKPGVASHWSTEDNKTYTFYLRPDAKWSNGTPITAADFVFSFQRLVAPQTASPYAWFLELATVRNAKAIIAGEKAPNQLGVTALDERTLRIELDEATPHFVMMTSHSSLVAVPKATVLKYKNKWIRPENFVGNGAYTVLRWIINERIDLIRNPHYWDNDNTTINRVSILPIDDAVSEMNRFLAGEIDITSTVPLEHFQRLTEQHPESVSVQGLLCTNYMRFNAVSAPFNDVRIRRAISYAIDRDVLTQKILKQGQRSSYTLTPNNIAGFKPIPPEYSTLSQEERIELAKQYLKSAGYDIHNPLSFRLLFPTSNNRKKLAVAIQSMLKKALGVNVILENQEWKTYLNNTNLGEFEGSLIAWCGDYNEASTFTSLMESNNTAGGIHFKNQDYDTIAQMARQSVEPERRARYYQEMESLLADEMPIAPLYQSVQVQLVSPRVGGYSSDNPENNVYSKDLYIILPPPLK</sequence>
<dbReference type="GO" id="GO:1904680">
    <property type="term" value="F:peptide transmembrane transporter activity"/>
    <property type="evidence" value="ECO:0007669"/>
    <property type="project" value="TreeGrafter"/>
</dbReference>
<dbReference type="CDD" id="cd08504">
    <property type="entry name" value="PBP2_OppA"/>
    <property type="match status" value="1"/>
</dbReference>
<dbReference type="InterPro" id="IPR000914">
    <property type="entry name" value="SBP_5_dom"/>
</dbReference>
<comment type="similarity">
    <text evidence="2">Belongs to the bacterial solute-binding protein 5 family.</text>
</comment>
<comment type="subcellular location">
    <subcellularLocation>
        <location evidence="1">Cell envelope</location>
    </subcellularLocation>
</comment>
<evidence type="ECO:0000256" key="4">
    <source>
        <dbReference type="ARBA" id="ARBA00022729"/>
    </source>
</evidence>
<dbReference type="SUPFAM" id="SSF53850">
    <property type="entry name" value="Periplasmic binding protein-like II"/>
    <property type="match status" value="1"/>
</dbReference>
<keyword evidence="8" id="KW-1185">Reference proteome</keyword>
<keyword evidence="3" id="KW-0813">Transport</keyword>
<dbReference type="FunFam" id="3.10.105.10:FF:000001">
    <property type="entry name" value="Oligopeptide ABC transporter, oligopeptide-binding protein"/>
    <property type="match status" value="1"/>
</dbReference>
<evidence type="ECO:0000256" key="3">
    <source>
        <dbReference type="ARBA" id="ARBA00022448"/>
    </source>
</evidence>
<reference evidence="7" key="1">
    <citation type="submission" date="2021-11" db="EMBL/GenBank/DDBJ databases">
        <title>Vibrio ZSDE26 sp. nov. and Vibrio ZSDZ34 sp. nov., isolated from coastal seawater in Qingdao.</title>
        <authorList>
            <person name="Zhang P."/>
        </authorList>
    </citation>
    <scope>NUCLEOTIDE SEQUENCE</scope>
    <source>
        <strain evidence="7">ZSDE26</strain>
    </source>
</reference>
<protein>
    <submittedName>
        <fullName evidence="7">ABC transporter substrate-binding protein</fullName>
    </submittedName>
</protein>
<evidence type="ECO:0000259" key="6">
    <source>
        <dbReference type="Pfam" id="PF00496"/>
    </source>
</evidence>
<proteinExistence type="inferred from homology"/>
<dbReference type="Proteomes" id="UP001139559">
    <property type="component" value="Unassembled WGS sequence"/>
</dbReference>
<evidence type="ECO:0000256" key="1">
    <source>
        <dbReference type="ARBA" id="ARBA00004196"/>
    </source>
</evidence>
<dbReference type="GO" id="GO:0030288">
    <property type="term" value="C:outer membrane-bounded periplasmic space"/>
    <property type="evidence" value="ECO:0007669"/>
    <property type="project" value="TreeGrafter"/>
</dbReference>
<evidence type="ECO:0000256" key="5">
    <source>
        <dbReference type="SAM" id="SignalP"/>
    </source>
</evidence>
<gene>
    <name evidence="7" type="ORF">KP803_10845</name>
</gene>
<organism evidence="7 8">
    <name type="scientific">Vibrio amylolyticus</name>
    <dbReference type="NCBI Taxonomy" id="2847292"/>
    <lineage>
        <taxon>Bacteria</taxon>
        <taxon>Pseudomonadati</taxon>
        <taxon>Pseudomonadota</taxon>
        <taxon>Gammaproteobacteria</taxon>
        <taxon>Vibrionales</taxon>
        <taxon>Vibrionaceae</taxon>
        <taxon>Vibrio</taxon>
    </lineage>
</organism>
<evidence type="ECO:0000256" key="2">
    <source>
        <dbReference type="ARBA" id="ARBA00005695"/>
    </source>
</evidence>
<dbReference type="RefSeq" id="WP_248008858.1">
    <property type="nucleotide sequence ID" value="NZ_JAJHVV010000006.1"/>
</dbReference>
<comment type="caution">
    <text evidence="7">The sequence shown here is derived from an EMBL/GenBank/DDBJ whole genome shotgun (WGS) entry which is preliminary data.</text>
</comment>
<dbReference type="Gene3D" id="3.40.190.10">
    <property type="entry name" value="Periplasmic binding protein-like II"/>
    <property type="match status" value="1"/>
</dbReference>